<evidence type="ECO:0000313" key="8">
    <source>
        <dbReference type="Proteomes" id="UP000789739"/>
    </source>
</evidence>
<feature type="region of interest" description="Disordered" evidence="5">
    <location>
        <begin position="205"/>
        <end position="263"/>
    </location>
</feature>
<protein>
    <submittedName>
        <fullName evidence="7">4658_t:CDS:1</fullName>
    </submittedName>
</protein>
<dbReference type="GO" id="GO:0008270">
    <property type="term" value="F:zinc ion binding"/>
    <property type="evidence" value="ECO:0007669"/>
    <property type="project" value="UniProtKB-KW"/>
</dbReference>
<accession>A0A9N9D9D8</accession>
<evidence type="ECO:0000256" key="5">
    <source>
        <dbReference type="SAM" id="MobiDB-lite"/>
    </source>
</evidence>
<organism evidence="7 8">
    <name type="scientific">Paraglomus brasilianum</name>
    <dbReference type="NCBI Taxonomy" id="144538"/>
    <lineage>
        <taxon>Eukaryota</taxon>
        <taxon>Fungi</taxon>
        <taxon>Fungi incertae sedis</taxon>
        <taxon>Mucoromycota</taxon>
        <taxon>Glomeromycotina</taxon>
        <taxon>Glomeromycetes</taxon>
        <taxon>Paraglomerales</taxon>
        <taxon>Paraglomeraceae</taxon>
        <taxon>Paraglomus</taxon>
    </lineage>
</organism>
<feature type="domain" description="UBR-type" evidence="6">
    <location>
        <begin position="35"/>
        <end position="107"/>
    </location>
</feature>
<proteinExistence type="predicted"/>
<dbReference type="GO" id="GO:0061630">
    <property type="term" value="F:ubiquitin protein ligase activity"/>
    <property type="evidence" value="ECO:0007669"/>
    <property type="project" value="InterPro"/>
</dbReference>
<dbReference type="CDD" id="cd19677">
    <property type="entry name" value="UBR-box_UBR7"/>
    <property type="match status" value="1"/>
</dbReference>
<dbReference type="Pfam" id="PF02207">
    <property type="entry name" value="zf-UBR"/>
    <property type="match status" value="1"/>
</dbReference>
<evidence type="ECO:0000256" key="2">
    <source>
        <dbReference type="ARBA" id="ARBA00022771"/>
    </source>
</evidence>
<dbReference type="InterPro" id="IPR040204">
    <property type="entry name" value="UBR7"/>
</dbReference>
<dbReference type="EMBL" id="CAJVPI010001828">
    <property type="protein sequence ID" value="CAG8628023.1"/>
    <property type="molecule type" value="Genomic_DNA"/>
</dbReference>
<keyword evidence="2" id="KW-0863">Zinc-finger</keyword>
<keyword evidence="3" id="KW-0862">Zinc</keyword>
<dbReference type="PROSITE" id="PS51157">
    <property type="entry name" value="ZF_UBR"/>
    <property type="match status" value="1"/>
</dbReference>
<dbReference type="SMART" id="SM00396">
    <property type="entry name" value="ZnF_UBR1"/>
    <property type="match status" value="1"/>
</dbReference>
<name>A0A9N9D9D8_9GLOM</name>
<reference evidence="7" key="1">
    <citation type="submission" date="2021-06" db="EMBL/GenBank/DDBJ databases">
        <authorList>
            <person name="Kallberg Y."/>
            <person name="Tangrot J."/>
            <person name="Rosling A."/>
        </authorList>
    </citation>
    <scope>NUCLEOTIDE SEQUENCE</scope>
    <source>
        <strain evidence="7">BR232B</strain>
    </source>
</reference>
<evidence type="ECO:0000256" key="4">
    <source>
        <dbReference type="PROSITE-ProRule" id="PRU00508"/>
    </source>
</evidence>
<evidence type="ECO:0000256" key="3">
    <source>
        <dbReference type="ARBA" id="ARBA00022833"/>
    </source>
</evidence>
<dbReference type="OrthoDB" id="5795902at2759"/>
<gene>
    <name evidence="7" type="ORF">PBRASI_LOCUS9090</name>
</gene>
<evidence type="ECO:0000259" key="6">
    <source>
        <dbReference type="PROSITE" id="PS51157"/>
    </source>
</evidence>
<comment type="caution">
    <text evidence="7">The sequence shown here is derived from an EMBL/GenBank/DDBJ whole genome shotgun (WGS) entry which is preliminary data.</text>
</comment>
<feature type="zinc finger region" description="UBR-type" evidence="4">
    <location>
        <begin position="35"/>
        <end position="107"/>
    </location>
</feature>
<keyword evidence="1" id="KW-0479">Metal-binding</keyword>
<dbReference type="InterPro" id="IPR047506">
    <property type="entry name" value="UBR7-like_UBR-box"/>
</dbReference>
<dbReference type="AlphaFoldDB" id="A0A9N9D9D8"/>
<evidence type="ECO:0000256" key="1">
    <source>
        <dbReference type="ARBA" id="ARBA00022723"/>
    </source>
</evidence>
<dbReference type="InterPro" id="IPR003126">
    <property type="entry name" value="Znf_UBR"/>
</dbReference>
<feature type="compositionally biased region" description="Basic and acidic residues" evidence="5">
    <location>
        <begin position="211"/>
        <end position="233"/>
    </location>
</feature>
<dbReference type="GO" id="GO:0005737">
    <property type="term" value="C:cytoplasm"/>
    <property type="evidence" value="ECO:0007669"/>
    <property type="project" value="TreeGrafter"/>
</dbReference>
<keyword evidence="8" id="KW-1185">Reference proteome</keyword>
<dbReference type="PANTHER" id="PTHR13513">
    <property type="entry name" value="E3 UBIQUITIN-PROTEIN LIGASE UBR7"/>
    <property type="match status" value="1"/>
</dbReference>
<sequence length="399" mass="46004">MASKDAKDTITAEEFLEQQRKLEREAAEVLPWNFDHCTYSRGYLRQPVYACKTCKPKTGYGPGGVCYSCSISCHTDHVLVELFNKRSFRCDCGTARLGGKPCELEPTERDVANALNQYNHNYEGRFCWCDVEYDPEKEESNMYQDWYHENCMNGGKQGDQEFTLPECELFEEYVCRSCTERHPFLKLYCDSHLCFARTSKKVSSQSNLGDRSIDSKADSIPSDESRITTDSDNNRSQLAESSKRKIVDDQKSTPLKKPKSLSGPTCRLEKFASNNVDENYLDLFCVSGWRDDLCRCAKCKELYKRHKLEFLLEEEETYEPPRDEDKDSSLFENGVKLLTQMDRVTAIEGLIAYNKMRDEIREFLKTFADSGRTVTEHDIRAFFAAKLADHKSSRNNTSF</sequence>
<evidence type="ECO:0000313" key="7">
    <source>
        <dbReference type="EMBL" id="CAG8628023.1"/>
    </source>
</evidence>
<dbReference type="Proteomes" id="UP000789739">
    <property type="component" value="Unassembled WGS sequence"/>
</dbReference>
<dbReference type="PANTHER" id="PTHR13513:SF9">
    <property type="entry name" value="E3 UBIQUITIN-PROTEIN LIGASE UBR7-RELATED"/>
    <property type="match status" value="1"/>
</dbReference>
<feature type="compositionally biased region" description="Basic and acidic residues" evidence="5">
    <location>
        <begin position="241"/>
        <end position="251"/>
    </location>
</feature>